<gene>
    <name evidence="2" type="ORF">HETSPECPRED_000739</name>
</gene>
<protein>
    <submittedName>
        <fullName evidence="2">Uncharacterized protein</fullName>
    </submittedName>
</protein>
<proteinExistence type="predicted"/>
<comment type="caution">
    <text evidence="2">The sequence shown here is derived from an EMBL/GenBank/DDBJ whole genome shotgun (WGS) entry which is preliminary data.</text>
</comment>
<evidence type="ECO:0000256" key="1">
    <source>
        <dbReference type="SAM" id="MobiDB-lite"/>
    </source>
</evidence>
<dbReference type="PANTHER" id="PTHR40788">
    <property type="entry name" value="CLR5 DOMAIN-CONTAINING PROTEIN-RELATED"/>
    <property type="match status" value="1"/>
</dbReference>
<accession>A0A8H3GDA0</accession>
<dbReference type="EMBL" id="CAJPDS010000107">
    <property type="protein sequence ID" value="CAF9938008.1"/>
    <property type="molecule type" value="Genomic_DNA"/>
</dbReference>
<dbReference type="PANTHER" id="PTHR40788:SF2">
    <property type="entry name" value="CLR5 DOMAIN-CONTAINING PROTEIN"/>
    <property type="match status" value="1"/>
</dbReference>
<feature type="region of interest" description="Disordered" evidence="1">
    <location>
        <begin position="658"/>
        <end position="697"/>
    </location>
</feature>
<evidence type="ECO:0000313" key="3">
    <source>
        <dbReference type="Proteomes" id="UP000664521"/>
    </source>
</evidence>
<evidence type="ECO:0000313" key="2">
    <source>
        <dbReference type="EMBL" id="CAF9938008.1"/>
    </source>
</evidence>
<dbReference type="Proteomes" id="UP000664521">
    <property type="component" value="Unassembled WGS sequence"/>
</dbReference>
<dbReference type="AlphaFoldDB" id="A0A8H3GDA0"/>
<keyword evidence="3" id="KW-1185">Reference proteome</keyword>
<sequence>MDSDSIYDDPQKLFAAMAAGNPHLPLPNFLSLSDTRQMVTKRSEAVFADRDALRAILERYEETLRKRWGKKTGEQRRKVLVKAYPGIPAIHRPDFAALRREGADETRSGTRFRDAFLLPSMNLEDLMKPKPLLMFLNARGRQDPDIFANADFNSVHLANTSQAIMSGYMSGYTMLLLGQKSASSYGRLISWDDDDTAFDKMSTGIDIQPGEGLLILEIQERKLGFLRSCAESILQDLPLQDTTVPVQPSPVSLVTTGLDNSEWPSLSKEILEAPYSIPDQYDVERLRSFVLAKIDEAVDHIWLLREDPLYYQDTVRDWSEHRQEKILSVNGKTHPVLRSDTFWERVLGNMISDAYLTLVVWNKLSKLVDELNILRAENLNSNQTTALISEEYQEALCHFSYFLDQMTKGPILHYKTGMPASPPLRSHFSREPQDPNTTKIVVTGKSSSFKKGDHFLWALEQLLMDNQVFLYGLENLLDEIERMVRSNGRDRERVSSWVARILSDLSLLAELRRQMGLLHPGPAMTEAVSTEEQQEEFSSRMKLFIRIHEVFDKSMNLAGSVTPLTKFNYPSEKSPNATITKKLQSAERNLDKFWEAFDKQFLKHGGENIHSMLAGILPQREIRRTPDWEEIDRKAETEDSTTQNLSSRVALIELEARSEKTISPEAPMQRPQKVKTRGTASESVPLDDPPAEPHVKQPPKFIVSKRGLKVFSTLFHTPSGEDLPGEVPWSDFLSAMASVAFSIKALDGSAWVFEPQSDLSHRSIIFHEPHPTSKIPFQTARRYGRRLERAYGWTQDSFSRS</sequence>
<name>A0A8H3GDA0_9LECA</name>
<organism evidence="2 3">
    <name type="scientific">Heterodermia speciosa</name>
    <dbReference type="NCBI Taxonomy" id="116794"/>
    <lineage>
        <taxon>Eukaryota</taxon>
        <taxon>Fungi</taxon>
        <taxon>Dikarya</taxon>
        <taxon>Ascomycota</taxon>
        <taxon>Pezizomycotina</taxon>
        <taxon>Lecanoromycetes</taxon>
        <taxon>OSLEUM clade</taxon>
        <taxon>Lecanoromycetidae</taxon>
        <taxon>Caliciales</taxon>
        <taxon>Physciaceae</taxon>
        <taxon>Heterodermia</taxon>
    </lineage>
</organism>
<dbReference type="OrthoDB" id="2922289at2759"/>
<reference evidence="2" key="1">
    <citation type="submission" date="2021-03" db="EMBL/GenBank/DDBJ databases">
        <authorList>
            <person name="Tagirdzhanova G."/>
        </authorList>
    </citation>
    <scope>NUCLEOTIDE SEQUENCE</scope>
</reference>